<dbReference type="HOGENOM" id="CLU_524716_0_0_0"/>
<reference evidence="1" key="1">
    <citation type="submission" date="2011-05" db="EMBL/GenBank/DDBJ databases">
        <title>Complete sequence of plasmid of Thermus thermophilus SG0.5JP17-16.</title>
        <authorList>
            <consortium name="US DOE Joint Genome Institute"/>
            <person name="Lucas S."/>
            <person name="Han J."/>
            <person name="Lapidus A."/>
            <person name="Cheng J.-F."/>
            <person name="Goodwin L."/>
            <person name="Pitluck S."/>
            <person name="Peters L."/>
            <person name="Mikhailova N."/>
            <person name="Teshima H."/>
            <person name="Han C."/>
            <person name="Tapia R."/>
            <person name="Land M."/>
            <person name="Hauser L."/>
            <person name="Kyrpides N."/>
            <person name="Ivanova N."/>
            <person name="Pagani I."/>
            <person name="Allgaier M."/>
            <person name="Hugenholtz P."/>
            <person name="Singer S."/>
            <person name="Gladden J."/>
            <person name="Woyke T."/>
        </authorList>
    </citation>
    <scope>NUCLEOTIDE SEQUENCE</scope>
    <source>
        <strain evidence="1">SG0.5JP17-16</strain>
        <plasmid evidence="1">pTHTHE1601</plasmid>
    </source>
</reference>
<name>F6DIW9_THETG</name>
<protein>
    <submittedName>
        <fullName evidence="1">Uncharacterized protein</fullName>
    </submittedName>
</protein>
<dbReference type="PATRIC" id="fig|762633.3.peg.1962"/>
<keyword evidence="1" id="KW-0614">Plasmid</keyword>
<gene>
    <name evidence="1" type="ordered locus">Ththe16_1975</name>
</gene>
<dbReference type="KEGG" id="tts:Ththe16_1975"/>
<proteinExistence type="predicted"/>
<dbReference type="Proteomes" id="UP000009233">
    <property type="component" value="Plasmid pTHTHE1601"/>
</dbReference>
<accession>F6DIW9</accession>
<sequence length="519" mass="58432">MKRDFKAEPPRVETDISLSVKALLDRIFDGYSAQFPTLVMLATGTISEGVEDLSDASLKSWAEKLESYSVEIARLAGQLQFLTPIDRAVVAEIQRFLFRQLLAYRQRIFITKAASSYQLICFALLPYYLRSQINIHDQSPEILNELRFKLYRCIDILDLMMKRVDQGITSHTKKDRQLASMIATSIQKWSALPEDLANALLSRLRKLAQTEGKETPLEATDTDSYLRDILGITAGPLQIVQALFSMMEEELLGLPEELRRSESLQKIQRPTSLGSHDQVFDQVFILLSEKTKGVFLDTTSAKRPLCLVAPELISPFVLDALYLPLHGEGSIEDPSGALLVNPIYLNPNTMSLAGLALIMAHEIVPGHREQHRRWMQLPFSKLFSITRSPLGFEGWASHAESAVLELTEQDNRVQRAFKLQRIRRLTTVLLGLTNGRAEPVLNRILSNLPVHIRDELLGIAKRMSGVFHQMLPYTWGLYETKTTLSSIKSAYALSDAKAHELYLTLGPLHPQSIKAILGV</sequence>
<dbReference type="AlphaFoldDB" id="F6DIW9"/>
<dbReference type="RefSeq" id="WP_014510992.1">
    <property type="nucleotide sequence ID" value="NC_017273.1"/>
</dbReference>
<geneLocation type="plasmid" evidence="1">
    <name>pTHTHE1601</name>
</geneLocation>
<organism evidence="1">
    <name type="scientific">Thermus thermophilus (strain SG0.5JP17-16)</name>
    <dbReference type="NCBI Taxonomy" id="762633"/>
    <lineage>
        <taxon>Bacteria</taxon>
        <taxon>Thermotogati</taxon>
        <taxon>Deinococcota</taxon>
        <taxon>Deinococci</taxon>
        <taxon>Thermales</taxon>
        <taxon>Thermaceae</taxon>
        <taxon>Thermus</taxon>
    </lineage>
</organism>
<evidence type="ECO:0000313" key="1">
    <source>
        <dbReference type="EMBL" id="AEG34366.1"/>
    </source>
</evidence>
<dbReference type="EMBL" id="CP002778">
    <property type="protein sequence ID" value="AEG34366.1"/>
    <property type="molecule type" value="Genomic_DNA"/>
</dbReference>